<dbReference type="AlphaFoldDB" id="A0A3D5QA63"/>
<evidence type="ECO:0000313" key="1">
    <source>
        <dbReference type="EMBL" id="HCW92745.1"/>
    </source>
</evidence>
<dbReference type="GO" id="GO:0016853">
    <property type="term" value="F:isomerase activity"/>
    <property type="evidence" value="ECO:0007669"/>
    <property type="project" value="UniProtKB-KW"/>
</dbReference>
<comment type="caution">
    <text evidence="1">The sequence shown here is derived from an EMBL/GenBank/DDBJ whole genome shotgun (WGS) entry which is preliminary data.</text>
</comment>
<feature type="non-terminal residue" evidence="1">
    <location>
        <position position="36"/>
    </location>
</feature>
<dbReference type="Gene3D" id="1.10.4030.10">
    <property type="entry name" value="Porin chaperone SurA, peptide-binding domain"/>
    <property type="match status" value="1"/>
</dbReference>
<dbReference type="Proteomes" id="UP000262325">
    <property type="component" value="Unassembled WGS sequence"/>
</dbReference>
<name>A0A3D5QA63_FLESI</name>
<keyword evidence="1" id="KW-0413">Isomerase</keyword>
<reference evidence="1 2" key="1">
    <citation type="journal article" date="2018" name="Nat. Biotechnol.">
        <title>A standardized bacterial taxonomy based on genome phylogeny substantially revises the tree of life.</title>
        <authorList>
            <person name="Parks D.H."/>
            <person name="Chuvochina M."/>
            <person name="Waite D.W."/>
            <person name="Rinke C."/>
            <person name="Skarshewski A."/>
            <person name="Chaumeil P.A."/>
            <person name="Hugenholtz P."/>
        </authorList>
    </citation>
    <scope>NUCLEOTIDE SEQUENCE [LARGE SCALE GENOMIC DNA]</scope>
    <source>
        <strain evidence="1">UBA8672</strain>
    </source>
</reference>
<organism evidence="1 2">
    <name type="scientific">Flexistipes sinusarabici</name>
    <dbReference type="NCBI Taxonomy" id="2352"/>
    <lineage>
        <taxon>Bacteria</taxon>
        <taxon>Pseudomonadati</taxon>
        <taxon>Deferribacterota</taxon>
        <taxon>Deferribacteres</taxon>
        <taxon>Deferribacterales</taxon>
        <taxon>Flexistipitaceae</taxon>
        <taxon>Flexistipes</taxon>
    </lineage>
</organism>
<protein>
    <submittedName>
        <fullName evidence="1">Peptidylprolyl isomerase</fullName>
    </submittedName>
</protein>
<gene>
    <name evidence="1" type="ORF">DHM44_03590</name>
</gene>
<sequence length="36" mass="4008">MLALFLVQSPLNAQIIDKILAVVGDEVITKYEVESF</sequence>
<proteinExistence type="predicted"/>
<accession>A0A3D5QA63</accession>
<evidence type="ECO:0000313" key="2">
    <source>
        <dbReference type="Proteomes" id="UP000262325"/>
    </source>
</evidence>
<dbReference type="EMBL" id="DPPF01000073">
    <property type="protein sequence ID" value="HCW92745.1"/>
    <property type="molecule type" value="Genomic_DNA"/>
</dbReference>